<evidence type="ECO:0000256" key="2">
    <source>
        <dbReference type="SAM" id="SignalP"/>
    </source>
</evidence>
<dbReference type="PANTHER" id="PTHR35869">
    <property type="entry name" value="OUTER-MEMBRANE LIPOPROTEIN CARRIER PROTEIN"/>
    <property type="match status" value="1"/>
</dbReference>
<evidence type="ECO:0008006" key="5">
    <source>
        <dbReference type="Google" id="ProtNLM"/>
    </source>
</evidence>
<proteinExistence type="predicted"/>
<dbReference type="PANTHER" id="PTHR35869:SF1">
    <property type="entry name" value="OUTER-MEMBRANE LIPOPROTEIN CARRIER PROTEIN"/>
    <property type="match status" value="1"/>
</dbReference>
<accession>A0A918URU0</accession>
<evidence type="ECO:0000313" key="4">
    <source>
        <dbReference type="Proteomes" id="UP000619457"/>
    </source>
</evidence>
<reference evidence="3" key="1">
    <citation type="journal article" date="2014" name="Int. J. Syst. Evol. Microbiol.">
        <title>Complete genome sequence of Corynebacterium casei LMG S-19264T (=DSM 44701T), isolated from a smear-ripened cheese.</title>
        <authorList>
            <consortium name="US DOE Joint Genome Institute (JGI-PGF)"/>
            <person name="Walter F."/>
            <person name="Albersmeier A."/>
            <person name="Kalinowski J."/>
            <person name="Ruckert C."/>
        </authorList>
    </citation>
    <scope>NUCLEOTIDE SEQUENCE</scope>
    <source>
        <strain evidence="3">KCTC 12368</strain>
    </source>
</reference>
<evidence type="ECO:0000256" key="1">
    <source>
        <dbReference type="ARBA" id="ARBA00022729"/>
    </source>
</evidence>
<reference evidence="3" key="2">
    <citation type="submission" date="2020-09" db="EMBL/GenBank/DDBJ databases">
        <authorList>
            <person name="Sun Q."/>
            <person name="Kim S."/>
        </authorList>
    </citation>
    <scope>NUCLEOTIDE SEQUENCE</scope>
    <source>
        <strain evidence="3">KCTC 12368</strain>
    </source>
</reference>
<name>A0A918URU0_9BACT</name>
<organism evidence="3 4">
    <name type="scientific">Echinicola pacifica</name>
    <dbReference type="NCBI Taxonomy" id="346377"/>
    <lineage>
        <taxon>Bacteria</taxon>
        <taxon>Pseudomonadati</taxon>
        <taxon>Bacteroidota</taxon>
        <taxon>Cytophagia</taxon>
        <taxon>Cytophagales</taxon>
        <taxon>Cyclobacteriaceae</taxon>
        <taxon>Echinicola</taxon>
    </lineage>
</organism>
<sequence length="217" mass="24611">MLRKIILLSILFLGGLSVSMAQKEQSAKVLLDQVSERYRSLDGLQASFEYHYYNDLDGASQSSQGEVAVRGEQYKLVLPDQEIYNNGKTVWTYIKSGDFKEVTVNTVSRGEDELTPSSIYNLYKKGYNYKILGESTKNGKAVQEVLLTAEKAQAQFQKIKLFIDKSTKDLTAWEVSDSDGGVFKYQFKKLDTDVELSSSFFTFDPKRYPGVEVIDLR</sequence>
<dbReference type="Pfam" id="PF16584">
    <property type="entry name" value="LolA_2"/>
    <property type="match status" value="1"/>
</dbReference>
<keyword evidence="1 2" id="KW-0732">Signal</keyword>
<gene>
    <name evidence="3" type="ORF">GCM10007049_23530</name>
</gene>
<feature type="signal peptide" evidence="2">
    <location>
        <begin position="1"/>
        <end position="21"/>
    </location>
</feature>
<dbReference type="SUPFAM" id="SSF89392">
    <property type="entry name" value="Prokaryotic lipoproteins and lipoprotein localization factors"/>
    <property type="match status" value="1"/>
</dbReference>
<dbReference type="CDD" id="cd16325">
    <property type="entry name" value="LolA"/>
    <property type="match status" value="1"/>
</dbReference>
<dbReference type="AlphaFoldDB" id="A0A918URU0"/>
<dbReference type="InterPro" id="IPR004564">
    <property type="entry name" value="OM_lipoprot_carrier_LolA-like"/>
</dbReference>
<dbReference type="EMBL" id="BMWX01000003">
    <property type="protein sequence ID" value="GGZ29587.1"/>
    <property type="molecule type" value="Genomic_DNA"/>
</dbReference>
<dbReference type="RefSeq" id="WP_018472722.1">
    <property type="nucleotide sequence ID" value="NZ_BMWX01000003.1"/>
</dbReference>
<dbReference type="InterPro" id="IPR029046">
    <property type="entry name" value="LolA/LolB/LppX"/>
</dbReference>
<protein>
    <recommendedName>
        <fullName evidence="5">Outer membrane lipoprotein-sorting protein</fullName>
    </recommendedName>
</protein>
<dbReference type="Proteomes" id="UP000619457">
    <property type="component" value="Unassembled WGS sequence"/>
</dbReference>
<feature type="chain" id="PRO_5037181005" description="Outer membrane lipoprotein-sorting protein" evidence="2">
    <location>
        <begin position="22"/>
        <end position="217"/>
    </location>
</feature>
<comment type="caution">
    <text evidence="3">The sequence shown here is derived from an EMBL/GenBank/DDBJ whole genome shotgun (WGS) entry which is preliminary data.</text>
</comment>
<dbReference type="Gene3D" id="2.50.20.10">
    <property type="entry name" value="Lipoprotein localisation LolA/LolB/LppX"/>
    <property type="match status" value="1"/>
</dbReference>
<keyword evidence="4" id="KW-1185">Reference proteome</keyword>
<evidence type="ECO:0000313" key="3">
    <source>
        <dbReference type="EMBL" id="GGZ29587.1"/>
    </source>
</evidence>